<evidence type="ECO:0000256" key="4">
    <source>
        <dbReference type="PIRSR" id="PIRSR005384-2"/>
    </source>
</evidence>
<dbReference type="EMBL" id="SCFB01000022">
    <property type="protein sequence ID" value="RZI45202.1"/>
    <property type="molecule type" value="Genomic_DNA"/>
</dbReference>
<dbReference type="InterPro" id="IPR036569">
    <property type="entry name" value="RpiB_LacA_LacB_sf"/>
</dbReference>
<dbReference type="OrthoDB" id="1778624at2"/>
<evidence type="ECO:0000313" key="5">
    <source>
        <dbReference type="EMBL" id="RZI45202.1"/>
    </source>
</evidence>
<sequence length="153" mass="16804">MSEVIGSTSVIVFGCDHAGFLLQQHLMEKVKAHGFHVIDCGTDDELSVDYPDFAERVAERILHQKAEKGILICGTGMGMAIAANRHRGIRAACCYDANQATIARQHNDINVLCLGSRLSDEAVAFECVMAFLKTDFDGGRHQRRLDKIDKNAA</sequence>
<dbReference type="AlphaFoldDB" id="A0A4Q7DEY8"/>
<evidence type="ECO:0000256" key="3">
    <source>
        <dbReference type="PIRSR" id="PIRSR005384-1"/>
    </source>
</evidence>
<feature type="binding site" evidence="4">
    <location>
        <begin position="74"/>
        <end position="78"/>
    </location>
    <ligand>
        <name>D-ribulose 5-phosphate</name>
        <dbReference type="ChEBI" id="CHEBI:58121"/>
    </ligand>
</feature>
<dbReference type="PANTHER" id="PTHR30345">
    <property type="entry name" value="RIBOSE-5-PHOSPHATE ISOMERASE B"/>
    <property type="match status" value="1"/>
</dbReference>
<feature type="binding site" evidence="4">
    <location>
        <position position="117"/>
    </location>
    <ligand>
        <name>D-ribulose 5-phosphate</name>
        <dbReference type="ChEBI" id="CHEBI:58121"/>
    </ligand>
</feature>
<dbReference type="NCBIfam" id="TIGR00689">
    <property type="entry name" value="rpiB_lacA_lacB"/>
    <property type="match status" value="1"/>
</dbReference>
<dbReference type="InterPro" id="IPR004785">
    <property type="entry name" value="RpiB"/>
</dbReference>
<dbReference type="InterPro" id="IPR003500">
    <property type="entry name" value="RpiB_LacA_LacB"/>
</dbReference>
<dbReference type="SUPFAM" id="SSF89623">
    <property type="entry name" value="Ribose/Galactose isomerase RpiB/AlsB"/>
    <property type="match status" value="1"/>
</dbReference>
<feature type="binding site" evidence="4">
    <location>
        <position position="140"/>
    </location>
    <ligand>
        <name>D-ribulose 5-phosphate</name>
        <dbReference type="ChEBI" id="CHEBI:58121"/>
    </ligand>
</feature>
<dbReference type="Gene3D" id="3.40.1400.10">
    <property type="entry name" value="Sugar-phosphate isomerase, RpiB/LacA/LacB"/>
    <property type="match status" value="1"/>
</dbReference>
<keyword evidence="6" id="KW-1185">Reference proteome</keyword>
<reference evidence="5 6" key="1">
    <citation type="submission" date="2018-10" db="EMBL/GenBank/DDBJ databases">
        <title>An updated phylogeny of the Alphaproteobacteria reveals that the parasitic Rickettsiales and Holosporales have independent origins.</title>
        <authorList>
            <person name="Munoz-Gomez S.A."/>
            <person name="Hess S."/>
            <person name="Burger G."/>
            <person name="Lang B.F."/>
            <person name="Susko E."/>
            <person name="Slamovits C.H."/>
            <person name="Roger A.J."/>
        </authorList>
    </citation>
    <scope>NUCLEOTIDE SEQUENCE [LARGE SCALE GENOMIC DNA]</scope>
    <source>
        <strain evidence="5">HOLO01</strain>
    </source>
</reference>
<gene>
    <name evidence="5" type="primary">rpiB</name>
    <name evidence="5" type="ORF">EQU50_07930</name>
</gene>
<organism evidence="5 6">
    <name type="scientific">Candidatus Finniella inopinata</name>
    <dbReference type="NCBI Taxonomy" id="1696036"/>
    <lineage>
        <taxon>Bacteria</taxon>
        <taxon>Pseudomonadati</taxon>
        <taxon>Pseudomonadota</taxon>
        <taxon>Alphaproteobacteria</taxon>
        <taxon>Holosporales</taxon>
        <taxon>Candidatus Paracaedibacteraceae</taxon>
        <taxon>Candidatus Finniella</taxon>
    </lineage>
</organism>
<keyword evidence="2 5" id="KW-0413">Isomerase</keyword>
<feature type="active site" description="Proton donor" evidence="3">
    <location>
        <position position="106"/>
    </location>
</feature>
<comment type="similarity">
    <text evidence="1">Belongs to the LacAB/RpiB family.</text>
</comment>
<evidence type="ECO:0000313" key="6">
    <source>
        <dbReference type="Proteomes" id="UP000293550"/>
    </source>
</evidence>
<protein>
    <submittedName>
        <fullName evidence="5">Ribose 5-phosphate isomerase B</fullName>
        <ecNumber evidence="5">5.3.1.6</ecNumber>
    </submittedName>
</protein>
<dbReference type="GO" id="GO:0004751">
    <property type="term" value="F:ribose-5-phosphate isomerase activity"/>
    <property type="evidence" value="ECO:0007669"/>
    <property type="project" value="UniProtKB-EC"/>
</dbReference>
<dbReference type="PANTHER" id="PTHR30345:SF0">
    <property type="entry name" value="DNA DAMAGE-REPAIR_TOLERATION PROTEIN DRT102"/>
    <property type="match status" value="1"/>
</dbReference>
<dbReference type="PIRSF" id="PIRSF005384">
    <property type="entry name" value="RpiB_LacA_B"/>
    <property type="match status" value="1"/>
</dbReference>
<dbReference type="Proteomes" id="UP000293550">
    <property type="component" value="Unassembled WGS sequence"/>
</dbReference>
<dbReference type="NCBIfam" id="TIGR01120">
    <property type="entry name" value="rpiB"/>
    <property type="match status" value="1"/>
</dbReference>
<feature type="active site" description="Proton acceptor" evidence="3">
    <location>
        <position position="73"/>
    </location>
</feature>
<comment type="caution">
    <text evidence="5">The sequence shown here is derived from an EMBL/GenBank/DDBJ whole genome shotgun (WGS) entry which is preliminary data.</text>
</comment>
<feature type="binding site" evidence="4">
    <location>
        <position position="107"/>
    </location>
    <ligand>
        <name>D-ribulose 5-phosphate</name>
        <dbReference type="ChEBI" id="CHEBI:58121"/>
    </ligand>
</feature>
<dbReference type="NCBIfam" id="NF004051">
    <property type="entry name" value="PRK05571.1"/>
    <property type="match status" value="1"/>
</dbReference>
<dbReference type="EC" id="5.3.1.6" evidence="5"/>
<dbReference type="Pfam" id="PF02502">
    <property type="entry name" value="LacAB_rpiB"/>
    <property type="match status" value="1"/>
</dbReference>
<feature type="binding site" evidence="4">
    <location>
        <begin position="16"/>
        <end position="17"/>
    </location>
    <ligand>
        <name>D-ribulose 5-phosphate</name>
        <dbReference type="ChEBI" id="CHEBI:58121"/>
    </ligand>
</feature>
<name>A0A4Q7DEY8_9PROT</name>
<dbReference type="RefSeq" id="WP_130154586.1">
    <property type="nucleotide sequence ID" value="NZ_SCFB01000022.1"/>
</dbReference>
<evidence type="ECO:0000256" key="1">
    <source>
        <dbReference type="ARBA" id="ARBA00008754"/>
    </source>
</evidence>
<feature type="binding site" evidence="4">
    <location>
        <position position="144"/>
    </location>
    <ligand>
        <name>D-ribulose 5-phosphate</name>
        <dbReference type="ChEBI" id="CHEBI:58121"/>
    </ligand>
</feature>
<dbReference type="GO" id="GO:0009052">
    <property type="term" value="P:pentose-phosphate shunt, non-oxidative branch"/>
    <property type="evidence" value="ECO:0007669"/>
    <property type="project" value="TreeGrafter"/>
</dbReference>
<dbReference type="GO" id="GO:0019316">
    <property type="term" value="P:D-allose catabolic process"/>
    <property type="evidence" value="ECO:0007669"/>
    <property type="project" value="TreeGrafter"/>
</dbReference>
<evidence type="ECO:0000256" key="2">
    <source>
        <dbReference type="ARBA" id="ARBA00023235"/>
    </source>
</evidence>
<accession>A0A4Q7DEY8</accession>
<proteinExistence type="inferred from homology"/>